<dbReference type="OMA" id="QRYGSIK"/>
<dbReference type="Pfam" id="PF09340">
    <property type="entry name" value="NuA4"/>
    <property type="match status" value="1"/>
</dbReference>
<dbReference type="AlphaFoldDB" id="A0A066VZ39"/>
<dbReference type="EMBL" id="JMSN01000032">
    <property type="protein sequence ID" value="KDN46987.1"/>
    <property type="molecule type" value="Genomic_DNA"/>
</dbReference>
<name>A0A066VZ39_TILAU</name>
<comment type="subcellular location">
    <subcellularLocation>
        <location evidence="1 9">Nucleus</location>
    </subcellularLocation>
</comment>
<evidence type="ECO:0000256" key="7">
    <source>
        <dbReference type="ARBA" id="ARBA00023163"/>
    </source>
</evidence>
<comment type="function">
    <text evidence="9">Component of the NuA4 histone acetyltransferase complex which is involved in transcriptional activation of selected genes principally by acetylation of nucleosomal histone H4 and H2A. The NuA4 complex is also involved in DNA repair.</text>
</comment>
<comment type="similarity">
    <text evidence="2 9">Belongs to the EAF6 family.</text>
</comment>
<dbReference type="InterPro" id="IPR015418">
    <property type="entry name" value="Eaf6"/>
</dbReference>
<dbReference type="STRING" id="1037660.A0A066VZ39"/>
<feature type="region of interest" description="Disordered" evidence="10">
    <location>
        <begin position="1"/>
        <end position="42"/>
    </location>
</feature>
<protein>
    <recommendedName>
        <fullName evidence="3 9">Chromatin modification-related protein EAF6</fullName>
    </recommendedName>
</protein>
<keyword evidence="12" id="KW-1185">Reference proteome</keyword>
<evidence type="ECO:0000256" key="3">
    <source>
        <dbReference type="ARBA" id="ARBA00018504"/>
    </source>
</evidence>
<dbReference type="PANTHER" id="PTHR13476">
    <property type="entry name" value="CHROMATIN MODIFICATION-RELATED PROTEIN MEAF6"/>
    <property type="match status" value="1"/>
</dbReference>
<dbReference type="GO" id="GO:0005634">
    <property type="term" value="C:nucleus"/>
    <property type="evidence" value="ECO:0007669"/>
    <property type="project" value="UniProtKB-SubCell"/>
</dbReference>
<organism evidence="11 12">
    <name type="scientific">Tilletiaria anomala (strain ATCC 24038 / CBS 436.72 / UBC 951)</name>
    <dbReference type="NCBI Taxonomy" id="1037660"/>
    <lineage>
        <taxon>Eukaryota</taxon>
        <taxon>Fungi</taxon>
        <taxon>Dikarya</taxon>
        <taxon>Basidiomycota</taxon>
        <taxon>Ustilaginomycotina</taxon>
        <taxon>Exobasidiomycetes</taxon>
        <taxon>Georgefischeriales</taxon>
        <taxon>Tilletiariaceae</taxon>
        <taxon>Tilletiaria</taxon>
    </lineage>
</organism>
<proteinExistence type="inferred from homology"/>
<evidence type="ECO:0000256" key="6">
    <source>
        <dbReference type="ARBA" id="ARBA00023054"/>
    </source>
</evidence>
<dbReference type="Proteomes" id="UP000027361">
    <property type="component" value="Unassembled WGS sequence"/>
</dbReference>
<keyword evidence="7 9" id="KW-0804">Transcription</keyword>
<evidence type="ECO:0000256" key="8">
    <source>
        <dbReference type="ARBA" id="ARBA00023242"/>
    </source>
</evidence>
<gene>
    <name evidence="11" type="ORF">K437DRAFT_102632</name>
</gene>
<reference evidence="11 12" key="1">
    <citation type="submission" date="2014-05" db="EMBL/GenBank/DDBJ databases">
        <title>Draft genome sequence of a rare smut relative, Tilletiaria anomala UBC 951.</title>
        <authorList>
            <consortium name="DOE Joint Genome Institute"/>
            <person name="Toome M."/>
            <person name="Kuo A."/>
            <person name="Henrissat B."/>
            <person name="Lipzen A."/>
            <person name="Tritt A."/>
            <person name="Yoshinaga Y."/>
            <person name="Zane M."/>
            <person name="Barry K."/>
            <person name="Grigoriev I.V."/>
            <person name="Spatafora J.W."/>
            <person name="Aimea M.C."/>
        </authorList>
    </citation>
    <scope>NUCLEOTIDE SEQUENCE [LARGE SCALE GENOMIC DNA]</scope>
    <source>
        <strain evidence="11 12">UBC 951</strain>
    </source>
</reference>
<keyword evidence="8 9" id="KW-0539">Nucleus</keyword>
<dbReference type="GO" id="GO:0035267">
    <property type="term" value="C:NuA4 histone acetyltransferase complex"/>
    <property type="evidence" value="ECO:0007669"/>
    <property type="project" value="UniProtKB-UniRule"/>
</dbReference>
<evidence type="ECO:0000256" key="4">
    <source>
        <dbReference type="ARBA" id="ARBA00022853"/>
    </source>
</evidence>
<keyword evidence="4 9" id="KW-0156">Chromatin regulator</keyword>
<keyword evidence="5 9" id="KW-0805">Transcription regulation</keyword>
<dbReference type="OrthoDB" id="440324at2759"/>
<dbReference type="RefSeq" id="XP_013243723.1">
    <property type="nucleotide sequence ID" value="XM_013388269.1"/>
</dbReference>
<sequence>MSNAEGGASASASGSASGASQQQQPQPSQPPPQSLEEANQRYGSIKAQLKTSLARKRQMDKALIDLETQIYVFEGSYLSSTAASGGNIVKGFDSYLKTTNPNSASMAAIAGGKEVLPEDRMFSASSATYERSLELSIGAGSGGTRIDTATPPPPESGSKVAEARASPAGEKPHKSGASGSSGKLKRKHDEAPSGKNHKKKKAED</sequence>
<comment type="subunit">
    <text evidence="9">Component of the NuA4 histone acetyltransferase complex.</text>
</comment>
<dbReference type="GO" id="GO:0006281">
    <property type="term" value="P:DNA repair"/>
    <property type="evidence" value="ECO:0007669"/>
    <property type="project" value="UniProtKB-UniRule"/>
</dbReference>
<evidence type="ECO:0000256" key="10">
    <source>
        <dbReference type="SAM" id="MobiDB-lite"/>
    </source>
</evidence>
<feature type="region of interest" description="Disordered" evidence="10">
    <location>
        <begin position="138"/>
        <end position="204"/>
    </location>
</feature>
<keyword evidence="9" id="KW-0227">DNA damage</keyword>
<evidence type="ECO:0000256" key="9">
    <source>
        <dbReference type="RuleBase" id="RU368022"/>
    </source>
</evidence>
<comment type="caution">
    <text evidence="11">The sequence shown here is derived from an EMBL/GenBank/DDBJ whole genome shotgun (WGS) entry which is preliminary data.</text>
</comment>
<evidence type="ECO:0000256" key="1">
    <source>
        <dbReference type="ARBA" id="ARBA00004123"/>
    </source>
</evidence>
<keyword evidence="9" id="KW-0234">DNA repair</keyword>
<dbReference type="HOGENOM" id="CLU_1344068_0_0_1"/>
<evidence type="ECO:0000256" key="5">
    <source>
        <dbReference type="ARBA" id="ARBA00023015"/>
    </source>
</evidence>
<dbReference type="GO" id="GO:0006325">
    <property type="term" value="P:chromatin organization"/>
    <property type="evidence" value="ECO:0007669"/>
    <property type="project" value="UniProtKB-KW"/>
</dbReference>
<evidence type="ECO:0000313" key="11">
    <source>
        <dbReference type="EMBL" id="KDN46987.1"/>
    </source>
</evidence>
<keyword evidence="6" id="KW-0175">Coiled coil</keyword>
<feature type="compositionally biased region" description="Basic residues" evidence="10">
    <location>
        <begin position="195"/>
        <end position="204"/>
    </location>
</feature>
<accession>A0A066VZ39</accession>
<dbReference type="GeneID" id="25261222"/>
<dbReference type="InParanoid" id="A0A066VZ39"/>
<evidence type="ECO:0000256" key="2">
    <source>
        <dbReference type="ARBA" id="ARBA00010916"/>
    </source>
</evidence>
<evidence type="ECO:0000313" key="12">
    <source>
        <dbReference type="Proteomes" id="UP000027361"/>
    </source>
</evidence>
<feature type="compositionally biased region" description="Low complexity" evidence="10">
    <location>
        <begin position="1"/>
        <end position="26"/>
    </location>
</feature>